<feature type="transmembrane region" description="Helical" evidence="6">
    <location>
        <begin position="193"/>
        <end position="213"/>
    </location>
</feature>
<reference evidence="8 9" key="1">
    <citation type="journal article" date="2018" name="Nat. Ecol. Evol.">
        <title>Pezizomycetes genomes reveal the molecular basis of ectomycorrhizal truffle lifestyle.</title>
        <authorList>
            <person name="Murat C."/>
            <person name="Payen T."/>
            <person name="Noel B."/>
            <person name="Kuo A."/>
            <person name="Morin E."/>
            <person name="Chen J."/>
            <person name="Kohler A."/>
            <person name="Krizsan K."/>
            <person name="Balestrini R."/>
            <person name="Da Silva C."/>
            <person name="Montanini B."/>
            <person name="Hainaut M."/>
            <person name="Levati E."/>
            <person name="Barry K.W."/>
            <person name="Belfiori B."/>
            <person name="Cichocki N."/>
            <person name="Clum A."/>
            <person name="Dockter R.B."/>
            <person name="Fauchery L."/>
            <person name="Guy J."/>
            <person name="Iotti M."/>
            <person name="Le Tacon F."/>
            <person name="Lindquist E.A."/>
            <person name="Lipzen A."/>
            <person name="Malagnac F."/>
            <person name="Mello A."/>
            <person name="Molinier V."/>
            <person name="Miyauchi S."/>
            <person name="Poulain J."/>
            <person name="Riccioni C."/>
            <person name="Rubini A."/>
            <person name="Sitrit Y."/>
            <person name="Splivallo R."/>
            <person name="Traeger S."/>
            <person name="Wang M."/>
            <person name="Zifcakova L."/>
            <person name="Wipf D."/>
            <person name="Zambonelli A."/>
            <person name="Paolocci F."/>
            <person name="Nowrousian M."/>
            <person name="Ottonello S."/>
            <person name="Baldrian P."/>
            <person name="Spatafora J.W."/>
            <person name="Henrissat B."/>
            <person name="Nagy L.G."/>
            <person name="Aury J.M."/>
            <person name="Wincker P."/>
            <person name="Grigoriev I.V."/>
            <person name="Bonfante P."/>
            <person name="Martin F.M."/>
        </authorList>
    </citation>
    <scope>NUCLEOTIDE SEQUENCE [LARGE SCALE GENOMIC DNA]</scope>
    <source>
        <strain evidence="8 9">ATCC MYA-4762</strain>
    </source>
</reference>
<evidence type="ECO:0000259" key="7">
    <source>
        <dbReference type="Pfam" id="PF04116"/>
    </source>
</evidence>
<feature type="transmembrane region" description="Helical" evidence="6">
    <location>
        <begin position="89"/>
        <end position="107"/>
    </location>
</feature>
<dbReference type="STRING" id="1051890.A0A3N4LEP9"/>
<dbReference type="GO" id="GO:0016491">
    <property type="term" value="F:oxidoreductase activity"/>
    <property type="evidence" value="ECO:0007669"/>
    <property type="project" value="InterPro"/>
</dbReference>
<organism evidence="8 9">
    <name type="scientific">Terfezia boudieri ATCC MYA-4762</name>
    <dbReference type="NCBI Taxonomy" id="1051890"/>
    <lineage>
        <taxon>Eukaryota</taxon>
        <taxon>Fungi</taxon>
        <taxon>Dikarya</taxon>
        <taxon>Ascomycota</taxon>
        <taxon>Pezizomycotina</taxon>
        <taxon>Pezizomycetes</taxon>
        <taxon>Pezizales</taxon>
        <taxon>Pezizaceae</taxon>
        <taxon>Terfezia</taxon>
    </lineage>
</organism>
<evidence type="ECO:0000256" key="6">
    <source>
        <dbReference type="SAM" id="Phobius"/>
    </source>
</evidence>
<dbReference type="InterPro" id="IPR050307">
    <property type="entry name" value="Sterol_Desaturase_Related"/>
</dbReference>
<evidence type="ECO:0000313" key="9">
    <source>
        <dbReference type="Proteomes" id="UP000267821"/>
    </source>
</evidence>
<keyword evidence="2 6" id="KW-0812">Transmembrane</keyword>
<dbReference type="EMBL" id="ML121562">
    <property type="protein sequence ID" value="RPB21186.1"/>
    <property type="molecule type" value="Genomic_DNA"/>
</dbReference>
<comment type="subcellular location">
    <subcellularLocation>
        <location evidence="1">Membrane</location>
    </subcellularLocation>
</comment>
<name>A0A3N4LEP9_9PEZI</name>
<dbReference type="PANTHER" id="PTHR11863">
    <property type="entry name" value="STEROL DESATURASE"/>
    <property type="match status" value="1"/>
</dbReference>
<feature type="domain" description="Fatty acid hydroxylase" evidence="7">
    <location>
        <begin position="205"/>
        <end position="339"/>
    </location>
</feature>
<dbReference type="AlphaFoldDB" id="A0A3N4LEP9"/>
<dbReference type="FunCoup" id="A0A3N4LEP9">
    <property type="interactions" value="83"/>
</dbReference>
<gene>
    <name evidence="8" type="ORF">L211DRAFT_790861</name>
</gene>
<evidence type="ECO:0000256" key="3">
    <source>
        <dbReference type="ARBA" id="ARBA00022989"/>
    </source>
</evidence>
<feature type="transmembrane region" description="Helical" evidence="6">
    <location>
        <begin position="127"/>
        <end position="146"/>
    </location>
</feature>
<accession>A0A3N4LEP9</accession>
<dbReference type="InParanoid" id="A0A3N4LEP9"/>
<dbReference type="OrthoDB" id="408954at2759"/>
<sequence>MVTNASSITPHYGSPLLPPPADQILTPLPPLLSHQMLPDYILTIIGPIIAYWALSITFEIFDYFDWFAQHRIHTPVEVKMRNRVGKKEVAWWVFIQQVLQMGFAYFLSYLEGEEMSGFEQKEQYEMYLRVVGVEGLLVKGLTLFGINGVGLEQKIGRGILSLGGLVKVLEGVRFGGIVEGTSGDWRMDLASVLYWYIVPAMRLWIALFILDTWQYFLHRLMHTIPALYRAIHSHHHRLYCPYAFGALYNHPLEGFLMDTIGAGLAFKLSGMGQQGGLFFFTFSTLKTVDDHCGYKLPWDPLQWAFWNNAEYHDIHHQSWGIKTNFSQPFFICWDRWLNTQWIGSPKLTEERYRKSREIVNRMASKEKQVIESEDSSCSSSEDVSIATATTSTANGTVVMNGGVDKVLINGGKELKGILPEEDSGWDDNSSDGSGEISLVGGTKQEQRELRSRRAAAAR</sequence>
<evidence type="ECO:0000313" key="8">
    <source>
        <dbReference type="EMBL" id="RPB21186.1"/>
    </source>
</evidence>
<keyword evidence="4 6" id="KW-0472">Membrane</keyword>
<evidence type="ECO:0000256" key="4">
    <source>
        <dbReference type="ARBA" id="ARBA00023136"/>
    </source>
</evidence>
<dbReference type="GO" id="GO:0016020">
    <property type="term" value="C:membrane"/>
    <property type="evidence" value="ECO:0007669"/>
    <property type="project" value="UniProtKB-SubCell"/>
</dbReference>
<evidence type="ECO:0000256" key="2">
    <source>
        <dbReference type="ARBA" id="ARBA00022692"/>
    </source>
</evidence>
<feature type="compositionally biased region" description="Acidic residues" evidence="5">
    <location>
        <begin position="419"/>
        <end position="429"/>
    </location>
</feature>
<dbReference type="Proteomes" id="UP000267821">
    <property type="component" value="Unassembled WGS sequence"/>
</dbReference>
<proteinExistence type="predicted"/>
<evidence type="ECO:0000256" key="5">
    <source>
        <dbReference type="SAM" id="MobiDB-lite"/>
    </source>
</evidence>
<keyword evidence="3 6" id="KW-1133">Transmembrane helix</keyword>
<dbReference type="GO" id="GO:0005506">
    <property type="term" value="F:iron ion binding"/>
    <property type="evidence" value="ECO:0007669"/>
    <property type="project" value="InterPro"/>
</dbReference>
<keyword evidence="9" id="KW-1185">Reference proteome</keyword>
<dbReference type="Pfam" id="PF04116">
    <property type="entry name" value="FA_hydroxylase"/>
    <property type="match status" value="1"/>
</dbReference>
<dbReference type="GO" id="GO:0008610">
    <property type="term" value="P:lipid biosynthetic process"/>
    <property type="evidence" value="ECO:0007669"/>
    <property type="project" value="InterPro"/>
</dbReference>
<protein>
    <recommendedName>
        <fullName evidence="7">Fatty acid hydroxylase domain-containing protein</fullName>
    </recommendedName>
</protein>
<evidence type="ECO:0000256" key="1">
    <source>
        <dbReference type="ARBA" id="ARBA00004370"/>
    </source>
</evidence>
<feature type="transmembrane region" description="Helical" evidence="6">
    <location>
        <begin position="40"/>
        <end position="61"/>
    </location>
</feature>
<feature type="region of interest" description="Disordered" evidence="5">
    <location>
        <begin position="418"/>
        <end position="458"/>
    </location>
</feature>
<dbReference type="InterPro" id="IPR006694">
    <property type="entry name" value="Fatty_acid_hydroxylase"/>
</dbReference>